<evidence type="ECO:0000256" key="1">
    <source>
        <dbReference type="SAM" id="Phobius"/>
    </source>
</evidence>
<keyword evidence="1" id="KW-0812">Transmembrane</keyword>
<name>A0A4U2YG01_9BACL</name>
<accession>A0A4U2YG01</accession>
<organism evidence="2 3">
    <name type="scientific">Brevibacillus antibioticus</name>
    <dbReference type="NCBI Taxonomy" id="2570228"/>
    <lineage>
        <taxon>Bacteria</taxon>
        <taxon>Bacillati</taxon>
        <taxon>Bacillota</taxon>
        <taxon>Bacilli</taxon>
        <taxon>Bacillales</taxon>
        <taxon>Paenibacillaceae</taxon>
        <taxon>Brevibacillus</taxon>
    </lineage>
</organism>
<gene>
    <name evidence="2" type="ORF">E8L90_27690</name>
</gene>
<keyword evidence="3" id="KW-1185">Reference proteome</keyword>
<proteinExistence type="predicted"/>
<reference evidence="2 3" key="1">
    <citation type="submission" date="2019-04" db="EMBL/GenBank/DDBJ databases">
        <title>Whole genome sequencing of Brevibacillus sp. TGS2-1.</title>
        <authorList>
            <person name="Choi A."/>
        </authorList>
    </citation>
    <scope>NUCLEOTIDE SEQUENCE [LARGE SCALE GENOMIC DNA]</scope>
    <source>
        <strain evidence="2 3">TGS2-1</strain>
    </source>
</reference>
<evidence type="ECO:0000313" key="2">
    <source>
        <dbReference type="EMBL" id="TKI59425.1"/>
    </source>
</evidence>
<protein>
    <submittedName>
        <fullName evidence="2">Uncharacterized protein</fullName>
    </submittedName>
</protein>
<sequence length="69" mass="8088">MGSSWEKEFTKLPRLIRKRQRKEIAVFLGLFVISIGLYEGAEKGVVPHPVCWMEMVYKPLYDGVMTWLK</sequence>
<keyword evidence="1" id="KW-1133">Transmembrane helix</keyword>
<dbReference type="EMBL" id="SZNK01000001">
    <property type="protein sequence ID" value="TKI59425.1"/>
    <property type="molecule type" value="Genomic_DNA"/>
</dbReference>
<dbReference type="OrthoDB" id="2470732at2"/>
<keyword evidence="1" id="KW-0472">Membrane</keyword>
<feature type="transmembrane region" description="Helical" evidence="1">
    <location>
        <begin position="24"/>
        <end position="41"/>
    </location>
</feature>
<comment type="caution">
    <text evidence="2">The sequence shown here is derived from an EMBL/GenBank/DDBJ whole genome shotgun (WGS) entry which is preliminary data.</text>
</comment>
<evidence type="ECO:0000313" key="3">
    <source>
        <dbReference type="Proteomes" id="UP000307841"/>
    </source>
</evidence>
<dbReference type="Proteomes" id="UP000307841">
    <property type="component" value="Unassembled WGS sequence"/>
</dbReference>
<dbReference type="AlphaFoldDB" id="A0A4U2YG01"/>